<feature type="compositionally biased region" description="Polar residues" evidence="1">
    <location>
        <begin position="62"/>
        <end position="80"/>
    </location>
</feature>
<accession>A0AAN9HXN8</accession>
<evidence type="ECO:0008006" key="4">
    <source>
        <dbReference type="Google" id="ProtNLM"/>
    </source>
</evidence>
<name>A0AAN9HXN8_CROPI</name>
<dbReference type="Proteomes" id="UP001372338">
    <property type="component" value="Unassembled WGS sequence"/>
</dbReference>
<dbReference type="AlphaFoldDB" id="A0AAN9HXN8"/>
<proteinExistence type="predicted"/>
<reference evidence="2 3" key="1">
    <citation type="submission" date="2024-01" db="EMBL/GenBank/DDBJ databases">
        <title>The genomes of 5 underutilized Papilionoideae crops provide insights into root nodulation and disease resistanc.</title>
        <authorList>
            <person name="Yuan L."/>
        </authorList>
    </citation>
    <scope>NUCLEOTIDE SEQUENCE [LARGE SCALE GENOMIC DNA]</scope>
    <source>
        <strain evidence="2">ZHUSHIDOU_FW_LH</strain>
        <tissue evidence="2">Leaf</tissue>
    </source>
</reference>
<gene>
    <name evidence="2" type="ORF">RIF29_25683</name>
</gene>
<evidence type="ECO:0000256" key="1">
    <source>
        <dbReference type="SAM" id="MobiDB-lite"/>
    </source>
</evidence>
<organism evidence="2 3">
    <name type="scientific">Crotalaria pallida</name>
    <name type="common">Smooth rattlebox</name>
    <name type="synonym">Crotalaria striata</name>
    <dbReference type="NCBI Taxonomy" id="3830"/>
    <lineage>
        <taxon>Eukaryota</taxon>
        <taxon>Viridiplantae</taxon>
        <taxon>Streptophyta</taxon>
        <taxon>Embryophyta</taxon>
        <taxon>Tracheophyta</taxon>
        <taxon>Spermatophyta</taxon>
        <taxon>Magnoliopsida</taxon>
        <taxon>eudicotyledons</taxon>
        <taxon>Gunneridae</taxon>
        <taxon>Pentapetalae</taxon>
        <taxon>rosids</taxon>
        <taxon>fabids</taxon>
        <taxon>Fabales</taxon>
        <taxon>Fabaceae</taxon>
        <taxon>Papilionoideae</taxon>
        <taxon>50 kb inversion clade</taxon>
        <taxon>genistoids sensu lato</taxon>
        <taxon>core genistoids</taxon>
        <taxon>Crotalarieae</taxon>
        <taxon>Crotalaria</taxon>
    </lineage>
</organism>
<evidence type="ECO:0000313" key="2">
    <source>
        <dbReference type="EMBL" id="KAK7260003.1"/>
    </source>
</evidence>
<keyword evidence="3" id="KW-1185">Reference proteome</keyword>
<protein>
    <recommendedName>
        <fullName evidence="4">OTU domain-containing protein</fullName>
    </recommendedName>
</protein>
<feature type="region of interest" description="Disordered" evidence="1">
    <location>
        <begin position="32"/>
        <end position="86"/>
    </location>
</feature>
<evidence type="ECO:0000313" key="3">
    <source>
        <dbReference type="Proteomes" id="UP001372338"/>
    </source>
</evidence>
<comment type="caution">
    <text evidence="2">The sequence shown here is derived from an EMBL/GenBank/DDBJ whole genome shotgun (WGS) entry which is preliminary data.</text>
</comment>
<dbReference type="EMBL" id="JAYWIO010000005">
    <property type="protein sequence ID" value="KAK7260003.1"/>
    <property type="molecule type" value="Genomic_DNA"/>
</dbReference>
<sequence length="135" mass="15013">MRWQDLLLAGEVEENKLVMDFEDPLVGKVDSMLNASDKLETSKKRKKSKSTSNTKSEKSTKVPPTQASQTSNASNTSHSFTAPVELQEHIHSVHDVGSDGNCGFRAIAMHVQTLFPPRERRIVSAFNNAEGFRLK</sequence>